<keyword evidence="6" id="KW-0378">Hydrolase</keyword>
<evidence type="ECO:0000256" key="12">
    <source>
        <dbReference type="SAM" id="Phobius"/>
    </source>
</evidence>
<dbReference type="RefSeq" id="WP_065542156.1">
    <property type="nucleotide sequence ID" value="NZ_CP015405.2"/>
</dbReference>
<keyword evidence="2" id="KW-0813">Transport</keyword>
<dbReference type="GO" id="GO:0006508">
    <property type="term" value="P:proteolysis"/>
    <property type="evidence" value="ECO:0007669"/>
    <property type="project" value="InterPro"/>
</dbReference>
<dbReference type="InterPro" id="IPR011527">
    <property type="entry name" value="ABC1_TM_dom"/>
</dbReference>
<feature type="transmembrane region" description="Helical" evidence="12">
    <location>
        <begin position="271"/>
        <end position="293"/>
    </location>
</feature>
<dbReference type="InterPro" id="IPR003593">
    <property type="entry name" value="AAA+_ATPase"/>
</dbReference>
<keyword evidence="6" id="KW-0788">Thiol protease</keyword>
<dbReference type="Gene3D" id="1.20.1560.10">
    <property type="entry name" value="ABC transporter type 1, transmembrane domain"/>
    <property type="match status" value="1"/>
</dbReference>
<dbReference type="InterPro" id="IPR017871">
    <property type="entry name" value="ABC_transporter-like_CS"/>
</dbReference>
<dbReference type="PROSITE" id="PS50929">
    <property type="entry name" value="ABC_TM1F"/>
    <property type="match status" value="1"/>
</dbReference>
<evidence type="ECO:0000256" key="10">
    <source>
        <dbReference type="ARBA" id="ARBA00023136"/>
    </source>
</evidence>
<evidence type="ECO:0000256" key="4">
    <source>
        <dbReference type="ARBA" id="ARBA00022692"/>
    </source>
</evidence>
<dbReference type="FunFam" id="3.40.50.300:FF:000299">
    <property type="entry name" value="ABC transporter ATP-binding protein/permease"/>
    <property type="match status" value="1"/>
</dbReference>
<dbReference type="InterPro" id="IPR036640">
    <property type="entry name" value="ABC1_TM_sf"/>
</dbReference>
<feature type="domain" description="Peptidase C39" evidence="15">
    <location>
        <begin position="10"/>
        <end position="130"/>
    </location>
</feature>
<keyword evidence="4 12" id="KW-0812">Transmembrane</keyword>
<evidence type="ECO:0000256" key="11">
    <source>
        <dbReference type="ARBA" id="ARBA00043264"/>
    </source>
</evidence>
<organism evidence="16 17">
    <name type="scientific">Blautia pseudococcoides</name>
    <dbReference type="NCBI Taxonomy" id="1796616"/>
    <lineage>
        <taxon>Bacteria</taxon>
        <taxon>Bacillati</taxon>
        <taxon>Bacillota</taxon>
        <taxon>Clostridia</taxon>
        <taxon>Lachnospirales</taxon>
        <taxon>Lachnospiraceae</taxon>
        <taxon>Blautia</taxon>
    </lineage>
</organism>
<dbReference type="Gene3D" id="3.40.50.300">
    <property type="entry name" value="P-loop containing nucleotide triphosphate hydrolases"/>
    <property type="match status" value="1"/>
</dbReference>
<dbReference type="PROSITE" id="PS50893">
    <property type="entry name" value="ABC_TRANSPORTER_2"/>
    <property type="match status" value="1"/>
</dbReference>
<feature type="transmembrane region" description="Helical" evidence="12">
    <location>
        <begin position="156"/>
        <end position="180"/>
    </location>
</feature>
<evidence type="ECO:0000259" key="13">
    <source>
        <dbReference type="PROSITE" id="PS50893"/>
    </source>
</evidence>
<dbReference type="InterPro" id="IPR003439">
    <property type="entry name" value="ABC_transporter-like_ATP-bd"/>
</dbReference>
<dbReference type="Gene3D" id="3.90.70.10">
    <property type="entry name" value="Cysteine proteinases"/>
    <property type="match status" value="1"/>
</dbReference>
<comment type="subcellular location">
    <subcellularLocation>
        <location evidence="1">Cell membrane</location>
        <topology evidence="1">Multi-pass membrane protein</topology>
    </subcellularLocation>
</comment>
<dbReference type="AlphaFoldDB" id="A0A1C7IAF3"/>
<feature type="transmembrane region" description="Helical" evidence="12">
    <location>
        <begin position="200"/>
        <end position="216"/>
    </location>
</feature>
<keyword evidence="8" id="KW-0653">Protein transport</keyword>
<evidence type="ECO:0000256" key="2">
    <source>
        <dbReference type="ARBA" id="ARBA00022448"/>
    </source>
</evidence>
<evidence type="ECO:0000256" key="5">
    <source>
        <dbReference type="ARBA" id="ARBA00022741"/>
    </source>
</evidence>
<reference evidence="16" key="1">
    <citation type="submission" date="2017-04" db="EMBL/GenBank/DDBJ databases">
        <title>Complete Genome Sequences of Twelve Strains of a Stable Defined Moderately Diverse Mouse Microbiota 2 (sDMDMm2).</title>
        <authorList>
            <person name="Uchimura Y."/>
            <person name="Wyss M."/>
            <person name="Brugiroux S."/>
            <person name="Limenitakis J.P."/>
            <person name="Stecher B."/>
            <person name="McCoy K.D."/>
            <person name="Macpherson A.J."/>
        </authorList>
    </citation>
    <scope>NUCLEOTIDE SEQUENCE</scope>
    <source>
        <strain evidence="16">YL58</strain>
    </source>
</reference>
<accession>A0A1C7IAF3</accession>
<dbReference type="EMBL" id="CP015405">
    <property type="protein sequence ID" value="ANU75978.1"/>
    <property type="molecule type" value="Genomic_DNA"/>
</dbReference>
<dbReference type="KEGG" id="byl:A4V09_09525"/>
<feature type="domain" description="ABC transmembrane type-1" evidence="14">
    <location>
        <begin position="165"/>
        <end position="401"/>
    </location>
</feature>
<keyword evidence="3" id="KW-1003">Cell membrane</keyword>
<dbReference type="SUPFAM" id="SSF90123">
    <property type="entry name" value="ABC transporter transmembrane region"/>
    <property type="match status" value="1"/>
</dbReference>
<dbReference type="GO" id="GO:0005886">
    <property type="term" value="C:plasma membrane"/>
    <property type="evidence" value="ECO:0007669"/>
    <property type="project" value="UniProtKB-SubCell"/>
</dbReference>
<keyword evidence="7" id="KW-0067">ATP-binding</keyword>
<evidence type="ECO:0008006" key="18">
    <source>
        <dbReference type="Google" id="ProtNLM"/>
    </source>
</evidence>
<keyword evidence="5" id="KW-0547">Nucleotide-binding</keyword>
<dbReference type="OrthoDB" id="9762778at2"/>
<dbReference type="SUPFAM" id="SSF52540">
    <property type="entry name" value="P-loop containing nucleoside triphosphate hydrolases"/>
    <property type="match status" value="1"/>
</dbReference>
<feature type="domain" description="ABC transporter" evidence="13">
    <location>
        <begin position="473"/>
        <end position="706"/>
    </location>
</feature>
<dbReference type="Pfam" id="PF00664">
    <property type="entry name" value="ABC_membrane"/>
    <property type="match status" value="1"/>
</dbReference>
<keyword evidence="11" id="KW-0080">Bacteriocin transport</keyword>
<evidence type="ECO:0000259" key="14">
    <source>
        <dbReference type="PROSITE" id="PS50929"/>
    </source>
</evidence>
<proteinExistence type="predicted"/>
<dbReference type="GO" id="GO:0005524">
    <property type="term" value="F:ATP binding"/>
    <property type="evidence" value="ECO:0007669"/>
    <property type="project" value="UniProtKB-KW"/>
</dbReference>
<evidence type="ECO:0000256" key="3">
    <source>
        <dbReference type="ARBA" id="ARBA00022475"/>
    </source>
</evidence>
<dbReference type="GO" id="GO:0043213">
    <property type="term" value="P:bacteriocin transport"/>
    <property type="evidence" value="ECO:0007669"/>
    <property type="project" value="UniProtKB-KW"/>
</dbReference>
<dbReference type="PROSITE" id="PS00211">
    <property type="entry name" value="ABC_TRANSPORTER_1"/>
    <property type="match status" value="1"/>
</dbReference>
<evidence type="ECO:0000256" key="7">
    <source>
        <dbReference type="ARBA" id="ARBA00022840"/>
    </source>
</evidence>
<evidence type="ECO:0000313" key="17">
    <source>
        <dbReference type="Proteomes" id="UP000092574"/>
    </source>
</evidence>
<dbReference type="GO" id="GO:0034040">
    <property type="term" value="F:ATPase-coupled lipid transmembrane transporter activity"/>
    <property type="evidence" value="ECO:0007669"/>
    <property type="project" value="TreeGrafter"/>
</dbReference>
<feature type="transmembrane region" description="Helical" evidence="12">
    <location>
        <begin position="384"/>
        <end position="404"/>
    </location>
</feature>
<dbReference type="GO" id="GO:0008234">
    <property type="term" value="F:cysteine-type peptidase activity"/>
    <property type="evidence" value="ECO:0007669"/>
    <property type="project" value="UniProtKB-KW"/>
</dbReference>
<keyword evidence="6" id="KW-0645">Protease</keyword>
<evidence type="ECO:0000259" key="15">
    <source>
        <dbReference type="PROSITE" id="PS50990"/>
    </source>
</evidence>
<dbReference type="STRING" id="1796616.A4V09_09525"/>
<keyword evidence="10 12" id="KW-0472">Membrane</keyword>
<sequence>MDIKARVYLQSNQNECGLCAIAALASVYGFIQPIEFYRKKFFIGRDGLTLASLKEILKSIYFIPTVEKTGSLQVEDLKKKAPCILFLKHHYVMFEKIHKEMCYIIDPAIGKQKITLEELNHKFGGYVITVKKETGFKQYRTKESDFRYIKKMFQELAIVLSGVSLISIISNIITVIIPVLLQKIVDTLLYSSEMNAINHRIYLCLVLMLIVYIAIIEAQNRSLVYLQCRIMSKLSYGVSQHLLKIKYAFFDSKNSADILFRLNLLKNVEQTLSTMILSLIMGLSTVFVIFTYFCFYDTRIALILGITSIGIGLYVYVINEKLSKVNEKYILKSRKFEGTQTEIILNSFQIKSMGIEQYFSKKIDSDFTNYKKAYKRNQNVVMRFNANINTLEIFFPIVLIAAYVCTGMRIKSLGELLVIYILISFFVKHEAITINSLIQLARLKPSLFFINDILDEHEIELGGNETIEKFEKLEVKNLEFKYNDNQELILKDINLTVKRGQKVAIVGISGEGKTTLIKILCRLYDAIYGDIQINGKDISEIIHKSYFDIFNIVSQQAVIFNATIRENILLGLPDITDDRILNILQTVNFYDDVKNMPMGLDTVISNQNNNLSGGQIQKIAIARCLIRNPQILILDEATSSLDIQNEMEIHRNLKKLGITLLVISHRLSTIVDSDMIYYMRNGRIQESGTHEELMLAQRGYYSLYCKSIN</sequence>
<evidence type="ECO:0000256" key="9">
    <source>
        <dbReference type="ARBA" id="ARBA00022989"/>
    </source>
</evidence>
<dbReference type="GO" id="GO:0016887">
    <property type="term" value="F:ATP hydrolysis activity"/>
    <property type="evidence" value="ECO:0007669"/>
    <property type="project" value="InterPro"/>
</dbReference>
<evidence type="ECO:0000313" key="16">
    <source>
        <dbReference type="EMBL" id="ANU75978.1"/>
    </source>
</evidence>
<gene>
    <name evidence="16" type="ORF">A4V09_09525</name>
</gene>
<keyword evidence="9 12" id="KW-1133">Transmembrane helix</keyword>
<dbReference type="InterPro" id="IPR039421">
    <property type="entry name" value="Type_1_exporter"/>
</dbReference>
<dbReference type="PANTHER" id="PTHR24221:SF654">
    <property type="entry name" value="ATP-BINDING CASSETTE SUB-FAMILY B MEMBER 6"/>
    <property type="match status" value="1"/>
</dbReference>
<feature type="transmembrane region" description="Helical" evidence="12">
    <location>
        <begin position="299"/>
        <end position="318"/>
    </location>
</feature>
<dbReference type="Proteomes" id="UP000092574">
    <property type="component" value="Chromosome"/>
</dbReference>
<dbReference type="GO" id="GO:0015031">
    <property type="term" value="P:protein transport"/>
    <property type="evidence" value="ECO:0007669"/>
    <property type="project" value="UniProtKB-KW"/>
</dbReference>
<evidence type="ECO:0000256" key="8">
    <source>
        <dbReference type="ARBA" id="ARBA00022927"/>
    </source>
</evidence>
<dbReference type="PROSITE" id="PS50990">
    <property type="entry name" value="PEPTIDASE_C39"/>
    <property type="match status" value="1"/>
</dbReference>
<dbReference type="Pfam" id="PF03412">
    <property type="entry name" value="Peptidase_C39"/>
    <property type="match status" value="1"/>
</dbReference>
<name>A0A1C7IAF3_9FIRM</name>
<dbReference type="InterPro" id="IPR027417">
    <property type="entry name" value="P-loop_NTPase"/>
</dbReference>
<evidence type="ECO:0000256" key="6">
    <source>
        <dbReference type="ARBA" id="ARBA00022807"/>
    </source>
</evidence>
<keyword evidence="17" id="KW-1185">Reference proteome</keyword>
<protein>
    <recommendedName>
        <fullName evidence="18">ABC-type bacteriocin/lantibiotic exporter with double-glycine peptidase domain</fullName>
    </recommendedName>
</protein>
<dbReference type="PANTHER" id="PTHR24221">
    <property type="entry name" value="ATP-BINDING CASSETTE SUB-FAMILY B"/>
    <property type="match status" value="1"/>
</dbReference>
<feature type="transmembrane region" description="Helical" evidence="12">
    <location>
        <begin position="416"/>
        <end position="438"/>
    </location>
</feature>
<dbReference type="GO" id="GO:0140359">
    <property type="term" value="F:ABC-type transporter activity"/>
    <property type="evidence" value="ECO:0007669"/>
    <property type="project" value="InterPro"/>
</dbReference>
<evidence type="ECO:0000256" key="1">
    <source>
        <dbReference type="ARBA" id="ARBA00004651"/>
    </source>
</evidence>
<dbReference type="Pfam" id="PF00005">
    <property type="entry name" value="ABC_tran"/>
    <property type="match status" value="1"/>
</dbReference>
<dbReference type="SMART" id="SM00382">
    <property type="entry name" value="AAA"/>
    <property type="match status" value="1"/>
</dbReference>
<dbReference type="InterPro" id="IPR005074">
    <property type="entry name" value="Peptidase_C39"/>
</dbReference>